<evidence type="ECO:0000256" key="1">
    <source>
        <dbReference type="ARBA" id="ARBA00023015"/>
    </source>
</evidence>
<evidence type="ECO:0000256" key="3">
    <source>
        <dbReference type="ARBA" id="ARBA00023163"/>
    </source>
</evidence>
<dbReference type="InterPro" id="IPR009057">
    <property type="entry name" value="Homeodomain-like_sf"/>
</dbReference>
<dbReference type="EMBL" id="FNND01000006">
    <property type="protein sequence ID" value="SDW96861.1"/>
    <property type="molecule type" value="Genomic_DNA"/>
</dbReference>
<evidence type="ECO:0000313" key="6">
    <source>
        <dbReference type="Proteomes" id="UP000182771"/>
    </source>
</evidence>
<gene>
    <name evidence="5" type="ORF">SAMN05444420_10611</name>
</gene>
<evidence type="ECO:0000259" key="4">
    <source>
        <dbReference type="PROSITE" id="PS01124"/>
    </source>
</evidence>
<reference evidence="5 6" key="1">
    <citation type="submission" date="2016-10" db="EMBL/GenBank/DDBJ databases">
        <authorList>
            <person name="Varghese N."/>
            <person name="Submissions S."/>
        </authorList>
    </citation>
    <scope>NUCLEOTIDE SEQUENCE [LARGE SCALE GENOMIC DNA]</scope>
    <source>
        <strain evidence="5 6">DSM 11449</strain>
    </source>
</reference>
<dbReference type="Pfam" id="PF12833">
    <property type="entry name" value="HTH_18"/>
    <property type="match status" value="1"/>
</dbReference>
<feature type="domain" description="HTH araC/xylS-type" evidence="4">
    <location>
        <begin position="168"/>
        <end position="266"/>
    </location>
</feature>
<dbReference type="SUPFAM" id="SSF46689">
    <property type="entry name" value="Homeodomain-like"/>
    <property type="match status" value="1"/>
</dbReference>
<dbReference type="PANTHER" id="PTHR43280">
    <property type="entry name" value="ARAC-FAMILY TRANSCRIPTIONAL REGULATOR"/>
    <property type="match status" value="1"/>
</dbReference>
<dbReference type="InterPro" id="IPR018060">
    <property type="entry name" value="HTH_AraC"/>
</dbReference>
<dbReference type="GO" id="GO:0043565">
    <property type="term" value="F:sequence-specific DNA binding"/>
    <property type="evidence" value="ECO:0007669"/>
    <property type="project" value="InterPro"/>
</dbReference>
<dbReference type="OrthoDB" id="2666928at2"/>
<keyword evidence="6" id="KW-1185">Reference proteome</keyword>
<keyword evidence="3" id="KW-0804">Transcription</keyword>
<dbReference type="PANTHER" id="PTHR43280:SF32">
    <property type="entry name" value="TRANSCRIPTIONAL REGULATORY PROTEIN"/>
    <property type="match status" value="1"/>
</dbReference>
<name>A0A1H2XVK8_9FLAO</name>
<dbReference type="GeneID" id="85015983"/>
<dbReference type="RefSeq" id="WP_016419163.1">
    <property type="nucleotide sequence ID" value="NZ_FNND01000006.1"/>
</dbReference>
<evidence type="ECO:0000256" key="2">
    <source>
        <dbReference type="ARBA" id="ARBA00023125"/>
    </source>
</evidence>
<dbReference type="SMART" id="SM00342">
    <property type="entry name" value="HTH_ARAC"/>
    <property type="match status" value="1"/>
</dbReference>
<proteinExistence type="predicted"/>
<accession>A0A1H2XVK8</accession>
<organism evidence="5 6">
    <name type="scientific">Capnocytophaga granulosa</name>
    <dbReference type="NCBI Taxonomy" id="45242"/>
    <lineage>
        <taxon>Bacteria</taxon>
        <taxon>Pseudomonadati</taxon>
        <taxon>Bacteroidota</taxon>
        <taxon>Flavobacteriia</taxon>
        <taxon>Flavobacteriales</taxon>
        <taxon>Flavobacteriaceae</taxon>
        <taxon>Capnocytophaga</taxon>
    </lineage>
</organism>
<dbReference type="AlphaFoldDB" id="A0A1H2XVK8"/>
<keyword evidence="2 5" id="KW-0238">DNA-binding</keyword>
<evidence type="ECO:0000313" key="5">
    <source>
        <dbReference type="EMBL" id="SDW96861.1"/>
    </source>
</evidence>
<keyword evidence="1" id="KW-0805">Transcription regulation</keyword>
<dbReference type="GO" id="GO:0003700">
    <property type="term" value="F:DNA-binding transcription factor activity"/>
    <property type="evidence" value="ECO:0007669"/>
    <property type="project" value="InterPro"/>
</dbReference>
<dbReference type="Gene3D" id="1.10.10.60">
    <property type="entry name" value="Homeodomain-like"/>
    <property type="match status" value="1"/>
</dbReference>
<comment type="caution">
    <text evidence="5">The sequence shown here is derived from an EMBL/GenBank/DDBJ whole genome shotgun (WGS) entry which is preliminary data.</text>
</comment>
<dbReference type="Proteomes" id="UP000182771">
    <property type="component" value="Unassembled WGS sequence"/>
</dbReference>
<dbReference type="PROSITE" id="PS01124">
    <property type="entry name" value="HTH_ARAC_FAMILY_2"/>
    <property type="match status" value="1"/>
</dbReference>
<sequence length="274" mass="31881">MTYQNIHINNATPEDFAQGAHTTLYYIFLLQGDSRFSVDFNDYTSQGHSLLFLSPYQYFQWKETAPKMDFIAFHGDFYCIEYHKKEVACNGLLFNNIYQQPHFEVSQAVFGELETLLKKMQAIASDSNPYQIAVLKSYLQLILAIGSREKQHFLSHLKEENPLQNPVANFQELLEANFLKEKDISFYAEAYHLSISAFSKRIKQYYGKTPSALLRERLVLEAKKLLHLTHKSVKEIAFELCFEDVFYFSRYFKREVGVSPKQFRESVGISIAAK</sequence>
<protein>
    <submittedName>
        <fullName evidence="5">AraC-type DNA-binding protein</fullName>
    </submittedName>
</protein>